<keyword evidence="2" id="KW-1185">Reference proteome</keyword>
<name>A0A2V0P0D1_9CHLO</name>
<proteinExistence type="predicted"/>
<protein>
    <submittedName>
        <fullName evidence="1">Uncharacterized protein</fullName>
    </submittedName>
</protein>
<sequence length="390" mass="40848">MSQHHERLRPHTPGSDRLFFIVWVLMHTAQLGAGIIPPKTRPLFIGAILCTSAALALQWRAPAAYRRHRQLLVFALHVIFTHLRAACVANMASEAAVGWKGGAAVGEGQRRPLGTGESPAHLLVRLFMVSGVLFRLLETLGLPLPVAQHAVIAALYFFDHALLLGWDGTRQASAGLSFYAMHSLHDSAERLLRAALAGAAPLALEPEPTVCAACPGLTVWLWLCLWVGVATPLYLLADVEAAGRRAWLKAAARAPPTQQAGGAAAAAAAAAATAPPSLRAPAAAAARPPISEGRGGHGGGGHGVGGAGLAFDAAAVDCVSFDDADLFPWWLAPRLASRALCLATLSAVSFVAASFAAHELAPRLMARRAYHLHCPAAMPFPFVDSALGHS</sequence>
<reference evidence="1 2" key="1">
    <citation type="journal article" date="2018" name="Sci. Rep.">
        <title>Raphidocelis subcapitata (=Pseudokirchneriella subcapitata) provides an insight into genome evolution and environmental adaptations in the Sphaeropleales.</title>
        <authorList>
            <person name="Suzuki S."/>
            <person name="Yamaguchi H."/>
            <person name="Nakajima N."/>
            <person name="Kawachi M."/>
        </authorList>
    </citation>
    <scope>NUCLEOTIDE SEQUENCE [LARGE SCALE GENOMIC DNA]</scope>
    <source>
        <strain evidence="1 2">NIES-35</strain>
    </source>
</reference>
<organism evidence="1 2">
    <name type="scientific">Raphidocelis subcapitata</name>
    <dbReference type="NCBI Taxonomy" id="307507"/>
    <lineage>
        <taxon>Eukaryota</taxon>
        <taxon>Viridiplantae</taxon>
        <taxon>Chlorophyta</taxon>
        <taxon>core chlorophytes</taxon>
        <taxon>Chlorophyceae</taxon>
        <taxon>CS clade</taxon>
        <taxon>Sphaeropleales</taxon>
        <taxon>Selenastraceae</taxon>
        <taxon>Raphidocelis</taxon>
    </lineage>
</organism>
<accession>A0A2V0P0D1</accession>
<dbReference type="AlphaFoldDB" id="A0A2V0P0D1"/>
<evidence type="ECO:0000313" key="1">
    <source>
        <dbReference type="EMBL" id="GBF93324.1"/>
    </source>
</evidence>
<dbReference type="EMBL" id="BDRX01000040">
    <property type="protein sequence ID" value="GBF93324.1"/>
    <property type="molecule type" value="Genomic_DNA"/>
</dbReference>
<gene>
    <name evidence="1" type="ORF">Rsub_06362</name>
</gene>
<evidence type="ECO:0000313" key="2">
    <source>
        <dbReference type="Proteomes" id="UP000247498"/>
    </source>
</evidence>
<dbReference type="OrthoDB" id="10654582at2759"/>
<dbReference type="InParanoid" id="A0A2V0P0D1"/>
<comment type="caution">
    <text evidence="1">The sequence shown here is derived from an EMBL/GenBank/DDBJ whole genome shotgun (WGS) entry which is preliminary data.</text>
</comment>
<dbReference type="Proteomes" id="UP000247498">
    <property type="component" value="Unassembled WGS sequence"/>
</dbReference>